<dbReference type="InterPro" id="IPR001128">
    <property type="entry name" value="Cyt_P450"/>
</dbReference>
<dbReference type="GO" id="GO:0005789">
    <property type="term" value="C:endoplasmic reticulum membrane"/>
    <property type="evidence" value="ECO:0007669"/>
    <property type="project" value="UniProtKB-SubCell"/>
</dbReference>
<keyword evidence="8" id="KW-0492">Microsome</keyword>
<dbReference type="GO" id="GO:0008395">
    <property type="term" value="F:steroid hydroxylase activity"/>
    <property type="evidence" value="ECO:0007669"/>
    <property type="project" value="TreeGrafter"/>
</dbReference>
<evidence type="ECO:0000256" key="10">
    <source>
        <dbReference type="ARBA" id="ARBA00023004"/>
    </source>
</evidence>
<comment type="cofactor">
    <cofactor evidence="1 13">
        <name>heme</name>
        <dbReference type="ChEBI" id="CHEBI:30413"/>
    </cofactor>
</comment>
<proteinExistence type="inferred from homology"/>
<dbReference type="GO" id="GO:0006805">
    <property type="term" value="P:xenobiotic metabolic process"/>
    <property type="evidence" value="ECO:0007669"/>
    <property type="project" value="TreeGrafter"/>
</dbReference>
<keyword evidence="17" id="KW-1185">Reference proteome</keyword>
<evidence type="ECO:0000256" key="14">
    <source>
        <dbReference type="RuleBase" id="RU000461"/>
    </source>
</evidence>
<dbReference type="OrthoDB" id="1372046at2759"/>
<keyword evidence="7" id="KW-0256">Endoplasmic reticulum</keyword>
<name>A0A9Q0YKP1_HOLLE</name>
<keyword evidence="9 14" id="KW-0560">Oxidoreductase</keyword>
<comment type="caution">
    <text evidence="16">The sequence shown here is derived from an EMBL/GenBank/DDBJ whole genome shotgun (WGS) entry which is preliminary data.</text>
</comment>
<dbReference type="GO" id="GO:0020037">
    <property type="term" value="F:heme binding"/>
    <property type="evidence" value="ECO:0007669"/>
    <property type="project" value="InterPro"/>
</dbReference>
<dbReference type="Proteomes" id="UP001152320">
    <property type="component" value="Chromosome 22"/>
</dbReference>
<dbReference type="GO" id="GO:0016712">
    <property type="term" value="F:oxidoreductase activity, acting on paired donors, with incorporation or reduction of molecular oxygen, reduced flavin or flavoprotein as one donor, and incorporation of one atom of oxygen"/>
    <property type="evidence" value="ECO:0007669"/>
    <property type="project" value="TreeGrafter"/>
</dbReference>
<keyword evidence="11 14" id="KW-0503">Monooxygenase</keyword>
<organism evidence="16 17">
    <name type="scientific">Holothuria leucospilota</name>
    <name type="common">Black long sea cucumber</name>
    <name type="synonym">Mertensiothuria leucospilota</name>
    <dbReference type="NCBI Taxonomy" id="206669"/>
    <lineage>
        <taxon>Eukaryota</taxon>
        <taxon>Metazoa</taxon>
        <taxon>Echinodermata</taxon>
        <taxon>Eleutherozoa</taxon>
        <taxon>Echinozoa</taxon>
        <taxon>Holothuroidea</taxon>
        <taxon>Aspidochirotacea</taxon>
        <taxon>Aspidochirotida</taxon>
        <taxon>Holothuriidae</taxon>
        <taxon>Holothuria</taxon>
    </lineage>
</organism>
<dbReference type="PANTHER" id="PTHR24300">
    <property type="entry name" value="CYTOCHROME P450 508A4-RELATED"/>
    <property type="match status" value="1"/>
</dbReference>
<sequence length="497" mass="56802">MIPLDLTVVFVSTLCTVFIVWHIVQSRSLRRNLPPSLRPWPLLGNIPSLVGKEPHILMTEIGLKFGGPVTFYFGSAPVVILTTLEEATEAFVKQAGVFSDRKIPPLLEKAFSNKGSVVWESGPSWRFHRRNIHSGLRQIELSDENLVSKVILEITKLFLEIDKNLGRPTNLLESFVTLSARVVCSVTFGSRFSSFAEKDAFAEFLSSVKLISTKLTVFSAATFFPPLYNTFIYEDVREAVDKMKSFLGDLLRHHRNMFEGKIRDVMDVYVDGMRKDSNKIQEESIWRTFFDLLGAGTDTTANTLSWCVMYMCAHPQYQEMIYNEMNDKCGNDDIVSMIHQTQLPLTNATLLEVMRCAPVTPLGVPRMTSSDTIFLGYKIPKGTDVWLNEYAIHHDRKLWQQPEEFRPERFLNAQKDSILPEKKNQLVSFGIGRRICIGKKLAEIELFLIFSNLFKRYNVRFAFPGQTLDKVGIFGLTYSPKPFQVVLEKRQKDSLRL</sequence>
<evidence type="ECO:0000256" key="1">
    <source>
        <dbReference type="ARBA" id="ARBA00001971"/>
    </source>
</evidence>
<evidence type="ECO:0000256" key="9">
    <source>
        <dbReference type="ARBA" id="ARBA00023002"/>
    </source>
</evidence>
<protein>
    <submittedName>
        <fullName evidence="16">Cytochrome P450 2U1</fullName>
    </submittedName>
</protein>
<evidence type="ECO:0000256" key="15">
    <source>
        <dbReference type="SAM" id="Phobius"/>
    </source>
</evidence>
<evidence type="ECO:0000256" key="12">
    <source>
        <dbReference type="ARBA" id="ARBA00023136"/>
    </source>
</evidence>
<dbReference type="FunFam" id="1.10.630.10:FF:000238">
    <property type="entry name" value="Cytochrome P450 2A6"/>
    <property type="match status" value="1"/>
</dbReference>
<evidence type="ECO:0000256" key="8">
    <source>
        <dbReference type="ARBA" id="ARBA00022848"/>
    </source>
</evidence>
<dbReference type="PANTHER" id="PTHR24300:SF397">
    <property type="entry name" value="CYTOCHROME P450 2U1"/>
    <property type="match status" value="1"/>
</dbReference>
<comment type="similarity">
    <text evidence="4 14">Belongs to the cytochrome P450 family.</text>
</comment>
<keyword evidence="6 13" id="KW-0479">Metal-binding</keyword>
<dbReference type="Pfam" id="PF00067">
    <property type="entry name" value="p450"/>
    <property type="match status" value="1"/>
</dbReference>
<comment type="subcellular location">
    <subcellularLocation>
        <location evidence="3">Endoplasmic reticulum membrane</location>
        <topology evidence="3">Peripheral membrane protein</topology>
    </subcellularLocation>
    <subcellularLocation>
        <location evidence="2">Microsome membrane</location>
        <topology evidence="2">Peripheral membrane protein</topology>
    </subcellularLocation>
</comment>
<feature type="transmembrane region" description="Helical" evidence="15">
    <location>
        <begin position="6"/>
        <end position="24"/>
    </location>
</feature>
<gene>
    <name evidence="16" type="ORF">HOLleu_40169</name>
</gene>
<evidence type="ECO:0000256" key="6">
    <source>
        <dbReference type="ARBA" id="ARBA00022723"/>
    </source>
</evidence>
<keyword evidence="15" id="KW-1133">Transmembrane helix</keyword>
<evidence type="ECO:0000256" key="11">
    <source>
        <dbReference type="ARBA" id="ARBA00023033"/>
    </source>
</evidence>
<dbReference type="GO" id="GO:0005506">
    <property type="term" value="F:iron ion binding"/>
    <property type="evidence" value="ECO:0007669"/>
    <property type="project" value="InterPro"/>
</dbReference>
<dbReference type="InterPro" id="IPR050182">
    <property type="entry name" value="Cytochrome_P450_fam2"/>
</dbReference>
<dbReference type="SUPFAM" id="SSF48264">
    <property type="entry name" value="Cytochrome P450"/>
    <property type="match status" value="1"/>
</dbReference>
<dbReference type="InterPro" id="IPR017972">
    <property type="entry name" value="Cyt_P450_CS"/>
</dbReference>
<dbReference type="PROSITE" id="PS00086">
    <property type="entry name" value="CYTOCHROME_P450"/>
    <property type="match status" value="1"/>
</dbReference>
<dbReference type="PRINTS" id="PR00463">
    <property type="entry name" value="EP450I"/>
</dbReference>
<evidence type="ECO:0000256" key="4">
    <source>
        <dbReference type="ARBA" id="ARBA00010617"/>
    </source>
</evidence>
<dbReference type="PRINTS" id="PR00385">
    <property type="entry name" value="P450"/>
</dbReference>
<dbReference type="InterPro" id="IPR002401">
    <property type="entry name" value="Cyt_P450_E_grp-I"/>
</dbReference>
<evidence type="ECO:0000256" key="5">
    <source>
        <dbReference type="ARBA" id="ARBA00022617"/>
    </source>
</evidence>
<keyword evidence="15" id="KW-0812">Transmembrane</keyword>
<keyword evidence="5 13" id="KW-0349">Heme</keyword>
<evidence type="ECO:0000256" key="7">
    <source>
        <dbReference type="ARBA" id="ARBA00022824"/>
    </source>
</evidence>
<reference evidence="16" key="1">
    <citation type="submission" date="2021-10" db="EMBL/GenBank/DDBJ databases">
        <title>Tropical sea cucumber genome reveals ecological adaptation and Cuvierian tubules defense mechanism.</title>
        <authorList>
            <person name="Chen T."/>
        </authorList>
    </citation>
    <scope>NUCLEOTIDE SEQUENCE</scope>
    <source>
        <strain evidence="16">Nanhai2018</strain>
        <tissue evidence="16">Muscle</tissue>
    </source>
</reference>
<feature type="binding site" description="axial binding residue" evidence="13">
    <location>
        <position position="436"/>
    </location>
    <ligand>
        <name>heme</name>
        <dbReference type="ChEBI" id="CHEBI:30413"/>
    </ligand>
    <ligandPart>
        <name>Fe</name>
        <dbReference type="ChEBI" id="CHEBI:18248"/>
    </ligandPart>
</feature>
<dbReference type="CDD" id="cd20617">
    <property type="entry name" value="CYP1_2-like"/>
    <property type="match status" value="1"/>
</dbReference>
<dbReference type="GO" id="GO:0006082">
    <property type="term" value="P:organic acid metabolic process"/>
    <property type="evidence" value="ECO:0007669"/>
    <property type="project" value="TreeGrafter"/>
</dbReference>
<keyword evidence="12 15" id="KW-0472">Membrane</keyword>
<evidence type="ECO:0000313" key="16">
    <source>
        <dbReference type="EMBL" id="KAJ8020551.1"/>
    </source>
</evidence>
<dbReference type="Gene3D" id="1.10.630.10">
    <property type="entry name" value="Cytochrome P450"/>
    <property type="match status" value="1"/>
</dbReference>
<evidence type="ECO:0000256" key="3">
    <source>
        <dbReference type="ARBA" id="ARBA00004406"/>
    </source>
</evidence>
<evidence type="ECO:0000256" key="2">
    <source>
        <dbReference type="ARBA" id="ARBA00004174"/>
    </source>
</evidence>
<keyword evidence="10 13" id="KW-0408">Iron</keyword>
<evidence type="ECO:0000256" key="13">
    <source>
        <dbReference type="PIRSR" id="PIRSR602401-1"/>
    </source>
</evidence>
<accession>A0A9Q0YKP1</accession>
<dbReference type="EMBL" id="JAIZAY010000022">
    <property type="protein sequence ID" value="KAJ8020551.1"/>
    <property type="molecule type" value="Genomic_DNA"/>
</dbReference>
<evidence type="ECO:0000313" key="17">
    <source>
        <dbReference type="Proteomes" id="UP001152320"/>
    </source>
</evidence>
<dbReference type="AlphaFoldDB" id="A0A9Q0YKP1"/>
<dbReference type="InterPro" id="IPR036396">
    <property type="entry name" value="Cyt_P450_sf"/>
</dbReference>